<feature type="region of interest" description="Disordered" evidence="1">
    <location>
        <begin position="1"/>
        <end position="21"/>
    </location>
</feature>
<accession>A0A0F9H275</accession>
<comment type="caution">
    <text evidence="2">The sequence shown here is derived from an EMBL/GenBank/DDBJ whole genome shotgun (WGS) entry which is preliminary data.</text>
</comment>
<proteinExistence type="predicted"/>
<gene>
    <name evidence="2" type="ORF">LCGC14_1756970</name>
</gene>
<reference evidence="2" key="1">
    <citation type="journal article" date="2015" name="Nature">
        <title>Complex archaea that bridge the gap between prokaryotes and eukaryotes.</title>
        <authorList>
            <person name="Spang A."/>
            <person name="Saw J.H."/>
            <person name="Jorgensen S.L."/>
            <person name="Zaremba-Niedzwiedzka K."/>
            <person name="Martijn J."/>
            <person name="Lind A.E."/>
            <person name="van Eijk R."/>
            <person name="Schleper C."/>
            <person name="Guy L."/>
            <person name="Ettema T.J."/>
        </authorList>
    </citation>
    <scope>NUCLEOTIDE SEQUENCE</scope>
</reference>
<dbReference type="AlphaFoldDB" id="A0A0F9H275"/>
<evidence type="ECO:0000313" key="2">
    <source>
        <dbReference type="EMBL" id="KKM05150.1"/>
    </source>
</evidence>
<protein>
    <submittedName>
        <fullName evidence="2">Uncharacterized protein</fullName>
    </submittedName>
</protein>
<name>A0A0F9H275_9ZZZZ</name>
<sequence length="110" mass="12379">THFVPDLIDAAEAGSPSPEGLLTTITSQREWGDFGLTEKQLMDAFAEIEPDETPDQRIRRFSALTRSHPDHPETRMLLTDRRLGASRVTRSRFSRSSRSVVRLRASASAR</sequence>
<evidence type="ECO:0000256" key="1">
    <source>
        <dbReference type="SAM" id="MobiDB-lite"/>
    </source>
</evidence>
<feature type="non-terminal residue" evidence="2">
    <location>
        <position position="1"/>
    </location>
</feature>
<organism evidence="2">
    <name type="scientific">marine sediment metagenome</name>
    <dbReference type="NCBI Taxonomy" id="412755"/>
    <lineage>
        <taxon>unclassified sequences</taxon>
        <taxon>metagenomes</taxon>
        <taxon>ecological metagenomes</taxon>
    </lineage>
</organism>
<dbReference type="EMBL" id="LAZR01016287">
    <property type="protein sequence ID" value="KKM05150.1"/>
    <property type="molecule type" value="Genomic_DNA"/>
</dbReference>